<dbReference type="AlphaFoldDB" id="A0A0E9UXW1"/>
<reference evidence="1" key="2">
    <citation type="journal article" date="2015" name="Fish Shellfish Immunol.">
        <title>Early steps in the European eel (Anguilla anguilla)-Vibrio vulnificus interaction in the gills: Role of the RtxA13 toxin.</title>
        <authorList>
            <person name="Callol A."/>
            <person name="Pajuelo D."/>
            <person name="Ebbesson L."/>
            <person name="Teles M."/>
            <person name="MacKenzie S."/>
            <person name="Amaro C."/>
        </authorList>
    </citation>
    <scope>NUCLEOTIDE SEQUENCE</scope>
</reference>
<name>A0A0E9UXW1_ANGAN</name>
<organism evidence="1">
    <name type="scientific">Anguilla anguilla</name>
    <name type="common">European freshwater eel</name>
    <name type="synonym">Muraena anguilla</name>
    <dbReference type="NCBI Taxonomy" id="7936"/>
    <lineage>
        <taxon>Eukaryota</taxon>
        <taxon>Metazoa</taxon>
        <taxon>Chordata</taxon>
        <taxon>Craniata</taxon>
        <taxon>Vertebrata</taxon>
        <taxon>Euteleostomi</taxon>
        <taxon>Actinopterygii</taxon>
        <taxon>Neopterygii</taxon>
        <taxon>Teleostei</taxon>
        <taxon>Anguilliformes</taxon>
        <taxon>Anguillidae</taxon>
        <taxon>Anguilla</taxon>
    </lineage>
</organism>
<evidence type="ECO:0000313" key="1">
    <source>
        <dbReference type="EMBL" id="JAH69788.1"/>
    </source>
</evidence>
<proteinExistence type="predicted"/>
<dbReference type="EMBL" id="GBXM01038789">
    <property type="protein sequence ID" value="JAH69788.1"/>
    <property type="molecule type" value="Transcribed_RNA"/>
</dbReference>
<reference evidence="1" key="1">
    <citation type="submission" date="2014-11" db="EMBL/GenBank/DDBJ databases">
        <authorList>
            <person name="Amaro Gonzalez C."/>
        </authorList>
    </citation>
    <scope>NUCLEOTIDE SEQUENCE</scope>
</reference>
<protein>
    <submittedName>
        <fullName evidence="1">Uncharacterized protein</fullName>
    </submittedName>
</protein>
<sequence length="53" mass="5623">MTSYPTLGHPQVNHLGGDSVSLIYGTIFGDKLRSGYTGGLDSSLSDIPPHLFC</sequence>
<accession>A0A0E9UXW1</accession>